<dbReference type="RefSeq" id="YP_717693.1">
    <property type="nucleotide sequence ID" value="NC_008296.2"/>
</dbReference>
<dbReference type="Proteomes" id="UP000000909">
    <property type="component" value="Segment"/>
</dbReference>
<sequence>MNEPIKVTLAEAEKYFEFMVDMCERNRCVWRIERPDGAAVILAPVIQSGPPLSEEVIDQVEEFRKQFLDNVGVKDI</sequence>
<dbReference type="GeneID" id="4239134"/>
<protein>
    <submittedName>
        <fullName evidence="1">Gp22</fullName>
    </submittedName>
</protein>
<evidence type="ECO:0000313" key="1">
    <source>
        <dbReference type="EMBL" id="ABA46995.1"/>
    </source>
</evidence>
<keyword evidence="2" id="KW-1185">Reference proteome</keyword>
<dbReference type="EMBL" id="DQ149023">
    <property type="protein sequence ID" value="ABA46995.1"/>
    <property type="molecule type" value="Genomic_DNA"/>
</dbReference>
<dbReference type="KEGG" id="vg:4239134"/>
<name>Q0QZK2_BPSYS</name>
<accession>Q0QZK2</accession>
<organismHost>
    <name type="scientific">Synechococcus</name>
    <dbReference type="NCBI Taxonomy" id="1129"/>
</organismHost>
<reference evidence="1 2" key="1">
    <citation type="journal article" date="2007" name="Environ. Microbiol.">
        <title>Genomic and structural analysis of Syn9, a cyanophage infecting marine Prochlorococcus and Synechococcus.</title>
        <authorList>
            <person name="Weigele P.R."/>
            <person name="Pope W.H."/>
            <person name="Pedulla M.L."/>
            <person name="Houtz J.M."/>
            <person name="Smith A.L."/>
            <person name="Conway J.F."/>
            <person name="King J."/>
            <person name="Hatfull G.F."/>
            <person name="Lawrence J.G."/>
            <person name="Hendrix R.W."/>
        </authorList>
    </citation>
    <scope>NUCLEOTIDE SEQUENCE</scope>
</reference>
<proteinExistence type="predicted"/>
<dbReference type="OrthoDB" id="23974at10239"/>
<evidence type="ECO:0000313" key="2">
    <source>
        <dbReference type="Proteomes" id="UP000000909"/>
    </source>
</evidence>
<organism evidence="1 2">
    <name type="scientific">Synechococcus phage syn9</name>
    <dbReference type="NCBI Taxonomy" id="382359"/>
    <lineage>
        <taxon>Viruses</taxon>
        <taxon>Duplodnaviria</taxon>
        <taxon>Heunggongvirae</taxon>
        <taxon>Uroviricota</taxon>
        <taxon>Caudoviricetes</taxon>
        <taxon>Pantevenvirales</taxon>
        <taxon>Kyanoviridae</taxon>
        <taxon>Ormenosvirus</taxon>
        <taxon>Ormenosvirus syn9</taxon>
    </lineage>
</organism>